<gene>
    <name evidence="1" type="ordered locus">XC_1902</name>
</gene>
<dbReference type="KEGG" id="xcb:XC_1902"/>
<evidence type="ECO:0000313" key="2">
    <source>
        <dbReference type="Proteomes" id="UP000000420"/>
    </source>
</evidence>
<organism evidence="1 2">
    <name type="scientific">Xanthomonas campestris pv. campestris (strain 8004)</name>
    <dbReference type="NCBI Taxonomy" id="314565"/>
    <lineage>
        <taxon>Bacteria</taxon>
        <taxon>Pseudomonadati</taxon>
        <taxon>Pseudomonadota</taxon>
        <taxon>Gammaproteobacteria</taxon>
        <taxon>Lysobacterales</taxon>
        <taxon>Lysobacteraceae</taxon>
        <taxon>Xanthomonas</taxon>
    </lineage>
</organism>
<sequence length="70" mass="7636">MSTAQSESMALHLRCIGALDAALRSRLVAAHRKQRDHWLCMPHPNAQVALHPALIEQIAVRLDSVLAGMG</sequence>
<reference evidence="1 2" key="1">
    <citation type="journal article" date="2005" name="Genome Res.">
        <title>Comparative and functional genomic analyses of the pathogenicity of phytopathogen Xanthomonas campestris pv. campestris.</title>
        <authorList>
            <person name="Qian W."/>
            <person name="Jia Y."/>
            <person name="Ren S.X."/>
            <person name="He Y.Q."/>
            <person name="Feng J.X."/>
            <person name="Lu L.F."/>
            <person name="Sun Q."/>
            <person name="Ying G."/>
            <person name="Tang D.J."/>
            <person name="Tang H."/>
            <person name="Wu W."/>
            <person name="Hao P."/>
            <person name="Wang L."/>
            <person name="Jiang B.L."/>
            <person name="Zeng S."/>
            <person name="Gu W.Y."/>
            <person name="Lu G."/>
            <person name="Rong L."/>
            <person name="Tian Y."/>
            <person name="Yao Z."/>
            <person name="Fu G."/>
            <person name="Chen B."/>
            <person name="Fang R."/>
            <person name="Qiang B."/>
            <person name="Chen Z."/>
            <person name="Zhao G.P."/>
            <person name="Tang J.L."/>
            <person name="He C."/>
        </authorList>
    </citation>
    <scope>NUCLEOTIDE SEQUENCE [LARGE SCALE GENOMIC DNA]</scope>
    <source>
        <strain evidence="1 2">8004</strain>
    </source>
</reference>
<dbReference type="Proteomes" id="UP000000420">
    <property type="component" value="Chromosome"/>
</dbReference>
<evidence type="ECO:0000313" key="1">
    <source>
        <dbReference type="EMBL" id="AAY48965.1"/>
    </source>
</evidence>
<proteinExistence type="predicted"/>
<name>A0A0H2X8L1_XANC8</name>
<dbReference type="AlphaFoldDB" id="A0A0H2X8L1"/>
<accession>A0A0H2X8L1</accession>
<dbReference type="HOGENOM" id="CLU_2756837_0_0_6"/>
<protein>
    <submittedName>
        <fullName evidence="1">Uncharacterized protein</fullName>
    </submittedName>
</protein>
<dbReference type="EMBL" id="CP000050">
    <property type="protein sequence ID" value="AAY48965.1"/>
    <property type="molecule type" value="Genomic_DNA"/>
</dbReference>